<keyword evidence="2" id="KW-0560">Oxidoreductase</keyword>
<comment type="similarity">
    <text evidence="1 3">Belongs to the short-chain dehydrogenases/reductases (SDR) family.</text>
</comment>
<proteinExistence type="inferred from homology"/>
<accession>A0ABY8WTB0</accession>
<dbReference type="PANTHER" id="PTHR43391">
    <property type="entry name" value="RETINOL DEHYDROGENASE-RELATED"/>
    <property type="match status" value="1"/>
</dbReference>
<evidence type="ECO:0000256" key="3">
    <source>
        <dbReference type="RuleBase" id="RU000363"/>
    </source>
</evidence>
<dbReference type="Proteomes" id="UP001240150">
    <property type="component" value="Chromosome"/>
</dbReference>
<evidence type="ECO:0000313" key="4">
    <source>
        <dbReference type="EMBL" id="WIM99045.1"/>
    </source>
</evidence>
<evidence type="ECO:0000313" key="5">
    <source>
        <dbReference type="Proteomes" id="UP001240150"/>
    </source>
</evidence>
<keyword evidence="5" id="KW-1185">Reference proteome</keyword>
<dbReference type="EMBL" id="CP126980">
    <property type="protein sequence ID" value="WIM99045.1"/>
    <property type="molecule type" value="Genomic_DNA"/>
</dbReference>
<dbReference type="PRINTS" id="PR00081">
    <property type="entry name" value="GDHRDH"/>
</dbReference>
<dbReference type="RefSeq" id="WP_284920484.1">
    <property type="nucleotide sequence ID" value="NZ_CP126980.1"/>
</dbReference>
<dbReference type="PANTHER" id="PTHR43391:SF91">
    <property type="entry name" value="OS04G0390700 PROTEIN"/>
    <property type="match status" value="1"/>
</dbReference>
<dbReference type="InterPro" id="IPR002347">
    <property type="entry name" value="SDR_fam"/>
</dbReference>
<protein>
    <submittedName>
        <fullName evidence="4">SDR family NAD(P)-dependent oxidoreductase</fullName>
    </submittedName>
</protein>
<dbReference type="SUPFAM" id="SSF51735">
    <property type="entry name" value="NAD(P)-binding Rossmann-fold domains"/>
    <property type="match status" value="1"/>
</dbReference>
<name>A0ABY8WTB0_9ACTN</name>
<dbReference type="InterPro" id="IPR036291">
    <property type="entry name" value="NAD(P)-bd_dom_sf"/>
</dbReference>
<dbReference type="Pfam" id="PF00106">
    <property type="entry name" value="adh_short"/>
    <property type="match status" value="1"/>
</dbReference>
<dbReference type="Gene3D" id="3.40.50.720">
    <property type="entry name" value="NAD(P)-binding Rossmann-like Domain"/>
    <property type="match status" value="1"/>
</dbReference>
<sequence>MHVNGSIAVVTGANRGIGRALVEALLAGGASVVYATARRPETVEDLVARDHRVRPLRLDVTDPEQVTRAARVASDATLLINNGGSLGFADPLTGDLATIEVDLRTNFIGTLSATRAFVPVIERNGGGAIVTMLSLVVFGAVPAMSGYSAAKAAAASATQALRAQLLDRKISVHGVFPGAVDTDMIRGMAMPKATPSSVATAILDGVEAGAENIFPDPMAQAGHQAWRADPAAFERRMGSM</sequence>
<evidence type="ECO:0000256" key="2">
    <source>
        <dbReference type="ARBA" id="ARBA00023002"/>
    </source>
</evidence>
<organism evidence="4 5">
    <name type="scientific">Actinoplanes oblitus</name>
    <dbReference type="NCBI Taxonomy" id="3040509"/>
    <lineage>
        <taxon>Bacteria</taxon>
        <taxon>Bacillati</taxon>
        <taxon>Actinomycetota</taxon>
        <taxon>Actinomycetes</taxon>
        <taxon>Micromonosporales</taxon>
        <taxon>Micromonosporaceae</taxon>
        <taxon>Actinoplanes</taxon>
    </lineage>
</organism>
<dbReference type="PRINTS" id="PR00080">
    <property type="entry name" value="SDRFAMILY"/>
</dbReference>
<reference evidence="4 5" key="1">
    <citation type="submission" date="2023-06" db="EMBL/GenBank/DDBJ databases">
        <authorList>
            <person name="Yushchuk O."/>
            <person name="Binda E."/>
            <person name="Ruckert-Reed C."/>
            <person name="Fedorenko V."/>
            <person name="Kalinowski J."/>
            <person name="Marinelli F."/>
        </authorList>
    </citation>
    <scope>NUCLEOTIDE SEQUENCE [LARGE SCALE GENOMIC DNA]</scope>
    <source>
        <strain evidence="4 5">NRRL 3884</strain>
    </source>
</reference>
<evidence type="ECO:0000256" key="1">
    <source>
        <dbReference type="ARBA" id="ARBA00006484"/>
    </source>
</evidence>
<gene>
    <name evidence="4" type="ORF">ACTOB_002678</name>
</gene>